<dbReference type="EMBL" id="CP014646">
    <property type="protein sequence ID" value="AMO39130.1"/>
    <property type="molecule type" value="Genomic_DNA"/>
</dbReference>
<name>A0A127KB00_9RHOO</name>
<keyword evidence="3" id="KW-1185">Reference proteome</keyword>
<dbReference type="PANTHER" id="PTHR12526">
    <property type="entry name" value="GLYCOSYLTRANSFERASE"/>
    <property type="match status" value="1"/>
</dbReference>
<feature type="domain" description="Glycosyltransferase subfamily 4-like N-terminal" evidence="1">
    <location>
        <begin position="23"/>
        <end position="174"/>
    </location>
</feature>
<dbReference type="STRING" id="1134435.AC731_013120"/>
<dbReference type="PANTHER" id="PTHR12526:SF600">
    <property type="entry name" value="GLYCOSYL TRANSFERASE GROUP 1"/>
    <property type="match status" value="1"/>
</dbReference>
<evidence type="ECO:0000259" key="1">
    <source>
        <dbReference type="Pfam" id="PF13439"/>
    </source>
</evidence>
<dbReference type="InterPro" id="IPR028098">
    <property type="entry name" value="Glyco_trans_4-like_N"/>
</dbReference>
<evidence type="ECO:0000313" key="2">
    <source>
        <dbReference type="EMBL" id="AMO39130.1"/>
    </source>
</evidence>
<dbReference type="KEGG" id="thu:AC731_013120"/>
<keyword evidence="2" id="KW-0808">Transferase</keyword>
<dbReference type="GO" id="GO:0016757">
    <property type="term" value="F:glycosyltransferase activity"/>
    <property type="evidence" value="ECO:0007669"/>
    <property type="project" value="TreeGrafter"/>
</dbReference>
<evidence type="ECO:0000313" key="3">
    <source>
        <dbReference type="Proteomes" id="UP000036902"/>
    </source>
</evidence>
<reference evidence="3" key="1">
    <citation type="submission" date="2016-03" db="EMBL/GenBank/DDBJ databases">
        <authorList>
            <person name="Ma C."/>
            <person name="Zhou S."/>
            <person name="Yang G."/>
        </authorList>
    </citation>
    <scope>NUCLEOTIDE SEQUENCE [LARGE SCALE GENOMIC DNA]</scope>
    <source>
        <strain evidence="3">SgZ-1</strain>
    </source>
</reference>
<organism evidence="2 3">
    <name type="scientific">Thauera humireducens</name>
    <dbReference type="NCBI Taxonomy" id="1134435"/>
    <lineage>
        <taxon>Bacteria</taxon>
        <taxon>Pseudomonadati</taxon>
        <taxon>Pseudomonadota</taxon>
        <taxon>Betaproteobacteria</taxon>
        <taxon>Rhodocyclales</taxon>
        <taxon>Zoogloeaceae</taxon>
        <taxon>Thauera</taxon>
    </lineage>
</organism>
<gene>
    <name evidence="2" type="ORF">AC731_013120</name>
</gene>
<dbReference type="Gene3D" id="3.40.50.2000">
    <property type="entry name" value="Glycogen Phosphorylase B"/>
    <property type="match status" value="2"/>
</dbReference>
<dbReference type="Proteomes" id="UP000036902">
    <property type="component" value="Chromosome"/>
</dbReference>
<accession>A0A127KB00</accession>
<dbReference type="SUPFAM" id="SSF53756">
    <property type="entry name" value="UDP-Glycosyltransferase/glycogen phosphorylase"/>
    <property type="match status" value="1"/>
</dbReference>
<dbReference type="AlphaFoldDB" id="A0A127KB00"/>
<dbReference type="Pfam" id="PF13439">
    <property type="entry name" value="Glyco_transf_4"/>
    <property type="match status" value="1"/>
</dbReference>
<dbReference type="Pfam" id="PF13692">
    <property type="entry name" value="Glyco_trans_1_4"/>
    <property type="match status" value="1"/>
</dbReference>
<dbReference type="RefSeq" id="WP_048710124.1">
    <property type="nucleotide sequence ID" value="NZ_CP014646.1"/>
</dbReference>
<protein>
    <submittedName>
        <fullName evidence="2">Glycosyl transferase</fullName>
    </submittedName>
</protein>
<proteinExistence type="predicted"/>
<sequence>MPPQIIYLARGRPQRPRANLIQTLHTVEALGVAGAKVRLYVPPVPRGFDMADFLAGMGIRHPIDIHPTWMLHSRWKGWPLALLQRGALRRADAVYTRVPDFSLLLARAGIAHFLEVHDTASLSAEGLIAPLLAAQAKGLLRGLTVITAAGRDALADVGFDPSRIAVLPSGVDLEAFSRVPLPSADDFAHPRLMYVGRISADRGLPLFERIASAGFPLVLIGPQDGTVKCSAENLALEPAIPHAAVPSALARGAIALMPYQTDLRHAATISPIKLFEAMAAGRLVIASDLPPIREVVRHGENGLLVPADDPVAWVEAVRRAQGAPGHAVAMAMKGRETAAEYDWGTRARRLLTFCCPDHPQSPSD</sequence>